<dbReference type="EMBL" id="KQ090038">
    <property type="protein sequence ID" value="KMT18127.1"/>
    <property type="molecule type" value="Genomic_DNA"/>
</dbReference>
<keyword evidence="1" id="KW-1133">Transmembrane helix</keyword>
<dbReference type="Pfam" id="PF00067">
    <property type="entry name" value="p450"/>
    <property type="match status" value="1"/>
</dbReference>
<evidence type="ECO:0000313" key="3">
    <source>
        <dbReference type="Proteomes" id="UP000035740"/>
    </source>
</evidence>
<sequence>MNYLSFVIYLVLTWVTIHLLLSTVKKLSKPRNFPPGPYPLPIFGNLFCLGNKPHISLTELAKRYGPLMMLQLGQVPTVVISSAAVAKEAHQKNDQSLANRYVVDAIRALNHHQYSIGWLPATSSEWRNLRKVCNSLVFSPSKLDETQSLRRDKINDLLTFVERSSSKGGKAVDIGQVAFTTSLNLLSSAFFSMDLGDPSSEYACQLRETIRSLLEEVGKPNFADHFPILQKIDPQGIRRRATVLSKKVMDLLKVIIDQRLQGKRP</sequence>
<dbReference type="GO" id="GO:0005506">
    <property type="term" value="F:iron ion binding"/>
    <property type="evidence" value="ECO:0007669"/>
    <property type="project" value="InterPro"/>
</dbReference>
<dbReference type="Proteomes" id="UP000035740">
    <property type="component" value="Chromosome 2"/>
</dbReference>
<dbReference type="InterPro" id="IPR002401">
    <property type="entry name" value="Cyt_P450_E_grp-I"/>
</dbReference>
<dbReference type="PANTHER" id="PTHR24299">
    <property type="entry name" value="CYTOCHROME P450 FAMILY 1"/>
    <property type="match status" value="1"/>
</dbReference>
<protein>
    <recommendedName>
        <fullName evidence="4">Cytochrome P450</fullName>
    </recommendedName>
</protein>
<dbReference type="InterPro" id="IPR001128">
    <property type="entry name" value="Cyt_P450"/>
</dbReference>
<organism evidence="2 3">
    <name type="scientific">Beta vulgaris subsp. vulgaris</name>
    <name type="common">Beet</name>
    <dbReference type="NCBI Taxonomy" id="3555"/>
    <lineage>
        <taxon>Eukaryota</taxon>
        <taxon>Viridiplantae</taxon>
        <taxon>Streptophyta</taxon>
        <taxon>Embryophyta</taxon>
        <taxon>Tracheophyta</taxon>
        <taxon>Spermatophyta</taxon>
        <taxon>Magnoliopsida</taxon>
        <taxon>eudicotyledons</taxon>
        <taxon>Gunneridae</taxon>
        <taxon>Pentapetalae</taxon>
        <taxon>Caryophyllales</taxon>
        <taxon>Chenopodiaceae</taxon>
        <taxon>Betoideae</taxon>
        <taxon>Beta</taxon>
    </lineage>
</organism>
<dbReference type="OrthoDB" id="2789670at2759"/>
<dbReference type="GO" id="GO:0004497">
    <property type="term" value="F:monooxygenase activity"/>
    <property type="evidence" value="ECO:0007669"/>
    <property type="project" value="InterPro"/>
</dbReference>
<dbReference type="GO" id="GO:0020037">
    <property type="term" value="F:heme binding"/>
    <property type="evidence" value="ECO:0007669"/>
    <property type="project" value="InterPro"/>
</dbReference>
<feature type="transmembrane region" description="Helical" evidence="1">
    <location>
        <begin position="6"/>
        <end position="24"/>
    </location>
</feature>
<dbReference type="PRINTS" id="PR00463">
    <property type="entry name" value="EP450I"/>
</dbReference>
<evidence type="ECO:0000313" key="2">
    <source>
        <dbReference type="EMBL" id="KMT18127.1"/>
    </source>
</evidence>
<name>A0A0J8CWZ8_BETVV</name>
<evidence type="ECO:0000256" key="1">
    <source>
        <dbReference type="SAM" id="Phobius"/>
    </source>
</evidence>
<reference evidence="2 3" key="1">
    <citation type="journal article" date="2014" name="Nature">
        <title>The genome of the recently domesticated crop plant sugar beet (Beta vulgaris).</title>
        <authorList>
            <person name="Dohm J.C."/>
            <person name="Minoche A.E."/>
            <person name="Holtgrawe D."/>
            <person name="Capella-Gutierrez S."/>
            <person name="Zakrzewski F."/>
            <person name="Tafer H."/>
            <person name="Rupp O."/>
            <person name="Sorensen T.R."/>
            <person name="Stracke R."/>
            <person name="Reinhardt R."/>
            <person name="Goesmann A."/>
            <person name="Kraft T."/>
            <person name="Schulz B."/>
            <person name="Stadler P.F."/>
            <person name="Schmidt T."/>
            <person name="Gabaldon T."/>
            <person name="Lehrach H."/>
            <person name="Weisshaar B."/>
            <person name="Himmelbauer H."/>
        </authorList>
    </citation>
    <scope>NUCLEOTIDE SEQUENCE [LARGE SCALE GENOMIC DNA]</scope>
    <source>
        <tissue evidence="2">Taproot</tissue>
    </source>
</reference>
<proteinExistence type="predicted"/>
<dbReference type="SUPFAM" id="SSF48264">
    <property type="entry name" value="Cytochrome P450"/>
    <property type="match status" value="1"/>
</dbReference>
<dbReference type="OMA" id="VVWSIME"/>
<dbReference type="eggNOG" id="KOG0156">
    <property type="taxonomic scope" value="Eukaryota"/>
</dbReference>
<dbReference type="AlphaFoldDB" id="A0A0J8CWZ8"/>
<dbReference type="PANTHER" id="PTHR24299:SF59">
    <property type="entry name" value="CYTOCHROME P450 SUPERFAMILY PROTEIN"/>
    <property type="match status" value="1"/>
</dbReference>
<dbReference type="Gene3D" id="1.10.630.10">
    <property type="entry name" value="Cytochrome P450"/>
    <property type="match status" value="1"/>
</dbReference>
<keyword evidence="1" id="KW-0472">Membrane</keyword>
<evidence type="ECO:0008006" key="4">
    <source>
        <dbReference type="Google" id="ProtNLM"/>
    </source>
</evidence>
<accession>A0A0J8CWZ8</accession>
<gene>
    <name evidence="2" type="ORF">BVRB_2g031560</name>
</gene>
<dbReference type="GO" id="GO:0016705">
    <property type="term" value="F:oxidoreductase activity, acting on paired donors, with incorporation or reduction of molecular oxygen"/>
    <property type="evidence" value="ECO:0007669"/>
    <property type="project" value="InterPro"/>
</dbReference>
<dbReference type="Gramene" id="KMT18127">
    <property type="protein sequence ID" value="KMT18127"/>
    <property type="gene ID" value="BVRB_2g031560"/>
</dbReference>
<keyword evidence="1" id="KW-0812">Transmembrane</keyword>
<keyword evidence="3" id="KW-1185">Reference proteome</keyword>
<dbReference type="InterPro" id="IPR036396">
    <property type="entry name" value="Cyt_P450_sf"/>
</dbReference>